<comment type="caution">
    <text evidence="1">The sequence shown here is derived from an EMBL/GenBank/DDBJ whole genome shotgun (WGS) entry which is preliminary data.</text>
</comment>
<sequence>MVKVPLLVFLFFLLSNCKNEKDEGEVADYKESTELSDSSLGEINSIFSDIEIGGRIYKFDKGSLITPKFNTNFIVDSDTMNFIYLKLYEESDSIVLGVNKLLCYATILPEFEGYYYPNQSVIYPHNFRFLNEEGFHLNINCSNEKDEKFREVGYDKNLLGIWTVDSINPYHKEYKSDLDLKTLTFSRENVLLNDTISSGYRHSGFALLVEGFPYDFHKVLVNNEKMILINTFKDSYEVFYFSKSASR</sequence>
<dbReference type="Proteomes" id="UP001501126">
    <property type="component" value="Unassembled WGS sequence"/>
</dbReference>
<name>A0ABN1MN70_9FLAO</name>
<organism evidence="1 2">
    <name type="scientific">Wandonia haliotis</name>
    <dbReference type="NCBI Taxonomy" id="574963"/>
    <lineage>
        <taxon>Bacteria</taxon>
        <taxon>Pseudomonadati</taxon>
        <taxon>Bacteroidota</taxon>
        <taxon>Flavobacteriia</taxon>
        <taxon>Flavobacteriales</taxon>
        <taxon>Crocinitomicaceae</taxon>
        <taxon>Wandonia</taxon>
    </lineage>
</organism>
<evidence type="ECO:0000313" key="1">
    <source>
        <dbReference type="EMBL" id="GAA0874346.1"/>
    </source>
</evidence>
<dbReference type="EMBL" id="BAAAFH010000003">
    <property type="protein sequence ID" value="GAA0874346.1"/>
    <property type="molecule type" value="Genomic_DNA"/>
</dbReference>
<accession>A0ABN1MN70</accession>
<evidence type="ECO:0008006" key="3">
    <source>
        <dbReference type="Google" id="ProtNLM"/>
    </source>
</evidence>
<evidence type="ECO:0000313" key="2">
    <source>
        <dbReference type="Proteomes" id="UP001501126"/>
    </source>
</evidence>
<keyword evidence="2" id="KW-1185">Reference proteome</keyword>
<protein>
    <recommendedName>
        <fullName evidence="3">Lipoprotein</fullName>
    </recommendedName>
</protein>
<proteinExistence type="predicted"/>
<gene>
    <name evidence="1" type="ORF">GCM10009118_07540</name>
</gene>
<reference evidence="1 2" key="1">
    <citation type="journal article" date="2019" name="Int. J. Syst. Evol. Microbiol.">
        <title>The Global Catalogue of Microorganisms (GCM) 10K type strain sequencing project: providing services to taxonomists for standard genome sequencing and annotation.</title>
        <authorList>
            <consortium name="The Broad Institute Genomics Platform"/>
            <consortium name="The Broad Institute Genome Sequencing Center for Infectious Disease"/>
            <person name="Wu L."/>
            <person name="Ma J."/>
        </authorList>
    </citation>
    <scope>NUCLEOTIDE SEQUENCE [LARGE SCALE GENOMIC DNA]</scope>
    <source>
        <strain evidence="1 2">JCM 16083</strain>
    </source>
</reference>